<dbReference type="AlphaFoldDB" id="A0A1W2E343"/>
<dbReference type="Gene3D" id="3.40.1700.10">
    <property type="entry name" value="DNA integrity scanning protein, DisA, N-terminal domain"/>
    <property type="match status" value="1"/>
</dbReference>
<dbReference type="STRING" id="1121400.SAMN02746065_12318"/>
<gene>
    <name evidence="2" type="ORF">SAMN02746065_12318</name>
</gene>
<sequence length="480" mass="53789">MIQNDMYQNLCIFNIFNGLVEGLSHFSQTSRAAIIYARDPASPLQVYDPQHLLRGHEVKLKELYMDAGGWRENLIQKISRQPRGHFIPANNLHLAGLISFGGSSHNFFYQMWFTDHHPDMCSIFPTERWLEHAGWLMAQDFSSESISMGTSGHVLQNHAIHAITDHIVDVRNKLLGLDTRMLVHPILDTILQLSKTREEGSWPRGKLIFVDPEMLDNLNFIAKIQRHERPVMANVKHIRKLLLAVEFSNRKLVSDGHTIIGISDSDTPPSAIAVRFSGEHGFLELEGKQICSFYDGSFHSSTRKAKLVELEELLLDSNLDTEVSTALFKVINRLVHSAENNRHGCTLVLDLNKVPVKVSGHILEPCLDLLELKNLDLATSLLKIDGALHIMSSIALRGFGCLLDGKAIEGENMARGARYNSALRFTAEHDNVIVVVVSSDRPVSIIHHGIELNAFCEWNPLPGFPSEPQSLTSYINGVLP</sequence>
<dbReference type="Proteomes" id="UP000192418">
    <property type="component" value="Unassembled WGS sequence"/>
</dbReference>
<dbReference type="InterPro" id="IPR048552">
    <property type="entry name" value="DACND"/>
</dbReference>
<proteinExistence type="predicted"/>
<evidence type="ECO:0000259" key="1">
    <source>
        <dbReference type="PROSITE" id="PS51794"/>
    </source>
</evidence>
<dbReference type="Pfam" id="PF21749">
    <property type="entry name" value="DACND"/>
    <property type="match status" value="1"/>
</dbReference>
<accession>A0A1W2E343</accession>
<evidence type="ECO:0000313" key="3">
    <source>
        <dbReference type="Proteomes" id="UP000192418"/>
    </source>
</evidence>
<dbReference type="Pfam" id="PF21750">
    <property type="entry name" value="DACNH"/>
    <property type="match status" value="1"/>
</dbReference>
<protein>
    <submittedName>
        <fullName evidence="2">DisA checkpoint controller nucleotide-binding</fullName>
    </submittedName>
</protein>
<dbReference type="OrthoDB" id="859517at2"/>
<dbReference type="SUPFAM" id="SSF143597">
    <property type="entry name" value="YojJ-like"/>
    <property type="match status" value="1"/>
</dbReference>
<dbReference type="PROSITE" id="PS51794">
    <property type="entry name" value="DAC"/>
    <property type="match status" value="1"/>
</dbReference>
<organism evidence="2 3">
    <name type="scientific">Desulfocicer vacuolatum DSM 3385</name>
    <dbReference type="NCBI Taxonomy" id="1121400"/>
    <lineage>
        <taxon>Bacteria</taxon>
        <taxon>Pseudomonadati</taxon>
        <taxon>Thermodesulfobacteriota</taxon>
        <taxon>Desulfobacteria</taxon>
        <taxon>Desulfobacterales</taxon>
        <taxon>Desulfobacteraceae</taxon>
        <taxon>Desulfocicer</taxon>
    </lineage>
</organism>
<dbReference type="EMBL" id="FWXY01000023">
    <property type="protein sequence ID" value="SMD03676.1"/>
    <property type="molecule type" value="Genomic_DNA"/>
</dbReference>
<reference evidence="2 3" key="1">
    <citation type="submission" date="2017-04" db="EMBL/GenBank/DDBJ databases">
        <authorList>
            <person name="Afonso C.L."/>
            <person name="Miller P.J."/>
            <person name="Scott M.A."/>
            <person name="Spackman E."/>
            <person name="Goraichik I."/>
            <person name="Dimitrov K.M."/>
            <person name="Suarez D.L."/>
            <person name="Swayne D.E."/>
        </authorList>
    </citation>
    <scope>NUCLEOTIDE SEQUENCE [LARGE SCALE GENOMIC DNA]</scope>
    <source>
        <strain evidence="2 3">DSM 3385</strain>
    </source>
</reference>
<dbReference type="RefSeq" id="WP_084071232.1">
    <property type="nucleotide sequence ID" value="NZ_FWXY01000023.1"/>
</dbReference>
<keyword evidence="3" id="KW-1185">Reference proteome</keyword>
<evidence type="ECO:0000313" key="2">
    <source>
        <dbReference type="EMBL" id="SMD03676.1"/>
    </source>
</evidence>
<name>A0A1W2E343_9BACT</name>
<dbReference type="InterPro" id="IPR048555">
    <property type="entry name" value="DACNH"/>
</dbReference>
<dbReference type="InterPro" id="IPR003390">
    <property type="entry name" value="DNA_integrity_scan_DisA_N"/>
</dbReference>
<feature type="domain" description="DAC" evidence="1">
    <location>
        <begin position="307"/>
        <end position="460"/>
    </location>
</feature>
<dbReference type="InterPro" id="IPR036888">
    <property type="entry name" value="DNA_integrity_DisA_N_sf"/>
</dbReference>
<dbReference type="Pfam" id="PF02457">
    <property type="entry name" value="DAC"/>
    <property type="match status" value="1"/>
</dbReference>